<protein>
    <recommendedName>
        <fullName evidence="4">Phytanoyl-CoA dioxygenase</fullName>
    </recommendedName>
</protein>
<dbReference type="Pfam" id="PF05721">
    <property type="entry name" value="PhyH"/>
    <property type="match status" value="1"/>
</dbReference>
<reference evidence="2 3" key="2">
    <citation type="submission" date="2018-03" db="EMBL/GenBank/DDBJ databases">
        <authorList>
            <person name="Keele B.F."/>
        </authorList>
    </citation>
    <scope>NUCLEOTIDE SEQUENCE [LARGE SCALE GENOMIC DNA]</scope>
    <source>
        <strain evidence="2 3">CCALA 016</strain>
    </source>
</reference>
<dbReference type="InterPro" id="IPR008775">
    <property type="entry name" value="Phytyl_CoA_dOase-like"/>
</dbReference>
<name>A0A2T1LWM2_9CHRO</name>
<feature type="compositionally biased region" description="Polar residues" evidence="1">
    <location>
        <begin position="269"/>
        <end position="278"/>
    </location>
</feature>
<keyword evidence="3" id="KW-1185">Reference proteome</keyword>
<feature type="region of interest" description="Disordered" evidence="1">
    <location>
        <begin position="262"/>
        <end position="286"/>
    </location>
</feature>
<dbReference type="RefSeq" id="WP_106457484.1">
    <property type="nucleotide sequence ID" value="NZ_PXOH01000014.1"/>
</dbReference>
<dbReference type="OrthoDB" id="9814777at2"/>
<sequence>MLIANSSKISRQEVENFKRDGVICLKNVVDDYWVERMRKAVDRNLLNSNGVRGRKLKTGDVVHDYGLWLKDNDFRDLVFKSPLARVAAQIMESETINFLCDGFFVKKAKADSHVGWHNDLPYWPVKGWKCCKIWLALDPVNQENGRLEYIKGSHLWNKDLRENSNVSWFSEPSYSDILYWDMEPGDALVHHFQTIHHSIGNTTYKSRRAIVTNWTGDDVVYDPSPQTWPFQPIEEIGISEFNSLDTLRSGESIDCEIFPKIDLTPSPSPTSRGEQNPNFLKFPHRL</sequence>
<dbReference type="GO" id="GO:0005506">
    <property type="term" value="F:iron ion binding"/>
    <property type="evidence" value="ECO:0007669"/>
    <property type="project" value="UniProtKB-ARBA"/>
</dbReference>
<dbReference type="GO" id="GO:0016706">
    <property type="term" value="F:2-oxoglutarate-dependent dioxygenase activity"/>
    <property type="evidence" value="ECO:0007669"/>
    <property type="project" value="UniProtKB-ARBA"/>
</dbReference>
<evidence type="ECO:0000256" key="1">
    <source>
        <dbReference type="SAM" id="MobiDB-lite"/>
    </source>
</evidence>
<dbReference type="Gene3D" id="2.60.120.620">
    <property type="entry name" value="q2cbj1_9rhob like domain"/>
    <property type="match status" value="1"/>
</dbReference>
<reference evidence="2 3" key="1">
    <citation type="submission" date="2018-03" db="EMBL/GenBank/DDBJ databases">
        <title>The ancient ancestry and fast evolution of plastids.</title>
        <authorList>
            <person name="Moore K.R."/>
            <person name="Magnabosco C."/>
            <person name="Momper L."/>
            <person name="Gold D.A."/>
            <person name="Bosak T."/>
            <person name="Fournier G.P."/>
        </authorList>
    </citation>
    <scope>NUCLEOTIDE SEQUENCE [LARGE SCALE GENOMIC DNA]</scope>
    <source>
        <strain evidence="2 3">CCALA 016</strain>
    </source>
</reference>
<dbReference type="Proteomes" id="UP000239001">
    <property type="component" value="Unassembled WGS sequence"/>
</dbReference>
<proteinExistence type="predicted"/>
<dbReference type="EMBL" id="PXOH01000014">
    <property type="protein sequence ID" value="PSF36300.1"/>
    <property type="molecule type" value="Genomic_DNA"/>
</dbReference>
<accession>A0A2T1LWM2</accession>
<gene>
    <name evidence="2" type="ORF">C7H19_13930</name>
</gene>
<dbReference type="PANTHER" id="PTHR20883:SF49">
    <property type="entry name" value="PHYTANOYL-COA DIOXYGENASE"/>
    <property type="match status" value="1"/>
</dbReference>
<evidence type="ECO:0000313" key="3">
    <source>
        <dbReference type="Proteomes" id="UP000239001"/>
    </source>
</evidence>
<organism evidence="2 3">
    <name type="scientific">Aphanothece hegewaldii CCALA 016</name>
    <dbReference type="NCBI Taxonomy" id="2107694"/>
    <lineage>
        <taxon>Bacteria</taxon>
        <taxon>Bacillati</taxon>
        <taxon>Cyanobacteriota</taxon>
        <taxon>Cyanophyceae</taxon>
        <taxon>Oscillatoriophycideae</taxon>
        <taxon>Chroococcales</taxon>
        <taxon>Aphanothecaceae</taxon>
        <taxon>Aphanothece</taxon>
    </lineage>
</organism>
<dbReference type="AlphaFoldDB" id="A0A2T1LWM2"/>
<comment type="caution">
    <text evidence="2">The sequence shown here is derived from an EMBL/GenBank/DDBJ whole genome shotgun (WGS) entry which is preliminary data.</text>
</comment>
<dbReference type="PANTHER" id="PTHR20883">
    <property type="entry name" value="PHYTANOYL-COA DIOXYGENASE DOMAIN CONTAINING 1"/>
    <property type="match status" value="1"/>
</dbReference>
<evidence type="ECO:0000313" key="2">
    <source>
        <dbReference type="EMBL" id="PSF36300.1"/>
    </source>
</evidence>
<evidence type="ECO:0008006" key="4">
    <source>
        <dbReference type="Google" id="ProtNLM"/>
    </source>
</evidence>
<dbReference type="SUPFAM" id="SSF51197">
    <property type="entry name" value="Clavaminate synthase-like"/>
    <property type="match status" value="1"/>
</dbReference>